<dbReference type="GO" id="GO:0022857">
    <property type="term" value="F:transmembrane transporter activity"/>
    <property type="evidence" value="ECO:0007669"/>
    <property type="project" value="InterPro"/>
</dbReference>
<feature type="transmembrane region" description="Helical" evidence="6">
    <location>
        <begin position="455"/>
        <end position="477"/>
    </location>
</feature>
<feature type="transmembrane region" description="Helical" evidence="6">
    <location>
        <begin position="309"/>
        <end position="330"/>
    </location>
</feature>
<dbReference type="RefSeq" id="XP_024339722.1">
    <property type="nucleotide sequence ID" value="XM_024482687.1"/>
</dbReference>
<evidence type="ECO:0000256" key="1">
    <source>
        <dbReference type="ARBA" id="ARBA00004141"/>
    </source>
</evidence>
<feature type="transmembrane region" description="Helical" evidence="6">
    <location>
        <begin position="136"/>
        <end position="155"/>
    </location>
</feature>
<feature type="transmembrane region" description="Helical" evidence="6">
    <location>
        <begin position="69"/>
        <end position="89"/>
    </location>
</feature>
<feature type="transmembrane region" description="Helical" evidence="6">
    <location>
        <begin position="161"/>
        <end position="179"/>
    </location>
</feature>
<dbReference type="PANTHER" id="PTHR23501:SF39">
    <property type="entry name" value="MULTIDRUG TRANSPORTER, PUTATIVE (AFU_ORTHOLOGUE AFUA_1G05010)-RELATED"/>
    <property type="match status" value="1"/>
</dbReference>
<comment type="subcellular location">
    <subcellularLocation>
        <location evidence="1">Membrane</location>
        <topology evidence="1">Multi-pass membrane protein</topology>
    </subcellularLocation>
</comment>
<dbReference type="SUPFAM" id="SSF103473">
    <property type="entry name" value="MFS general substrate transporter"/>
    <property type="match status" value="2"/>
</dbReference>
<proteinExistence type="predicted"/>
<keyword evidence="2 6" id="KW-0812">Transmembrane</keyword>
<evidence type="ECO:0000256" key="2">
    <source>
        <dbReference type="ARBA" id="ARBA00022692"/>
    </source>
</evidence>
<dbReference type="GO" id="GO:0005886">
    <property type="term" value="C:plasma membrane"/>
    <property type="evidence" value="ECO:0007669"/>
    <property type="project" value="TreeGrafter"/>
</dbReference>
<feature type="compositionally biased region" description="Basic and acidic residues" evidence="5">
    <location>
        <begin position="611"/>
        <end position="620"/>
    </location>
</feature>
<dbReference type="InterPro" id="IPR011701">
    <property type="entry name" value="MFS"/>
</dbReference>
<feature type="region of interest" description="Disordered" evidence="5">
    <location>
        <begin position="602"/>
        <end position="626"/>
    </location>
</feature>
<accession>A0A1X6N2U0</accession>
<evidence type="ECO:0000256" key="4">
    <source>
        <dbReference type="ARBA" id="ARBA00023136"/>
    </source>
</evidence>
<protein>
    <recommendedName>
        <fullName evidence="7">Major facilitator superfamily (MFS) profile domain-containing protein</fullName>
    </recommendedName>
</protein>
<keyword evidence="3 6" id="KW-1133">Transmembrane helix</keyword>
<dbReference type="AlphaFoldDB" id="A0A1X6N2U0"/>
<dbReference type="GeneID" id="36327636"/>
<feature type="transmembrane region" description="Helical" evidence="6">
    <location>
        <begin position="238"/>
        <end position="257"/>
    </location>
</feature>
<sequence>MLAVFAYVAHSRSKAKTQTRQSSTLNETVPVSAPHDVSPVSSLQRDPSQDLEMAQEAAPAASAFNRRQIILLSIALLIPVYFETLDYTVVATAQTHIASAFNRLDLQSWIGTAYLLSSTVFLPVFASIGDVWGRHWALQAALVFFMVGSAISTGANSMVTMLIGRGIAGIGAAGLQALVRIIMSDSASLDANNWQQSMLFFLFTIGYCTGPIIGGALLTVSFRWIFAINTADGTDVDSLPACAVAVVLAFFILRTRAKGPQSTASEPETFSQKVLRIDWIGAVLSMGGGILILLALSEGPISGWDTTRVIVWFVIGGIAYIAFLIFEWFLQRRSSASTGADARRGLLRTQPMLPLTVFRPLNICVTMAATFVSGMVMLVMFYFVSIFMTIVAGHTATSAGIALLYFAPGLGAGSLTQIFLIKRLRQPRIPIILGSILITVSLGLVSMAVDRNNDSMIDGFMVVSGAGVGMSIGALAVQARFSQPADKVAIVSALSLFFRALGGTVGLAQCGAVLNGKVASYITSLLRSGTLSAATANSLSQASSSSLSSLQSINALPQEVQQIVKDAFRDGTRWAFISLIPWAALACIGTFFLSNIRDSDQKPSTALEDLSNEKDPKQPSEDAAAA</sequence>
<evidence type="ECO:0000256" key="3">
    <source>
        <dbReference type="ARBA" id="ARBA00022989"/>
    </source>
</evidence>
<organism evidence="8 9">
    <name type="scientific">Postia placenta MAD-698-R-SB12</name>
    <dbReference type="NCBI Taxonomy" id="670580"/>
    <lineage>
        <taxon>Eukaryota</taxon>
        <taxon>Fungi</taxon>
        <taxon>Dikarya</taxon>
        <taxon>Basidiomycota</taxon>
        <taxon>Agaricomycotina</taxon>
        <taxon>Agaricomycetes</taxon>
        <taxon>Polyporales</taxon>
        <taxon>Adustoporiaceae</taxon>
        <taxon>Rhodonia</taxon>
    </lineage>
</organism>
<reference evidence="8 9" key="1">
    <citation type="submission" date="2017-04" db="EMBL/GenBank/DDBJ databases">
        <title>Genome Sequence of the Model Brown-Rot Fungus Postia placenta SB12.</title>
        <authorList>
            <consortium name="DOE Joint Genome Institute"/>
            <person name="Gaskell J."/>
            <person name="Kersten P."/>
            <person name="Larrondo L.F."/>
            <person name="Canessa P."/>
            <person name="Martinez D."/>
            <person name="Hibbett D."/>
            <person name="Schmoll M."/>
            <person name="Kubicek C.P."/>
            <person name="Martinez A.T."/>
            <person name="Yadav J."/>
            <person name="Master E."/>
            <person name="Magnuson J.K."/>
            <person name="James T."/>
            <person name="Yaver D."/>
            <person name="Berka R."/>
            <person name="Labutti K."/>
            <person name="Lipzen A."/>
            <person name="Aerts A."/>
            <person name="Barry K."/>
            <person name="Henrissat B."/>
            <person name="Blanchette R."/>
            <person name="Grigoriev I."/>
            <person name="Cullen D."/>
        </authorList>
    </citation>
    <scope>NUCLEOTIDE SEQUENCE [LARGE SCALE GENOMIC DNA]</scope>
    <source>
        <strain evidence="8 9">MAD-698-R-SB12</strain>
    </source>
</reference>
<feature type="compositionally biased region" description="Polar residues" evidence="5">
    <location>
        <begin position="18"/>
        <end position="29"/>
    </location>
</feature>
<evidence type="ECO:0000259" key="7">
    <source>
        <dbReference type="PROSITE" id="PS50850"/>
    </source>
</evidence>
<feature type="transmembrane region" description="Helical" evidence="6">
    <location>
        <begin position="428"/>
        <end position="449"/>
    </location>
</feature>
<feature type="transmembrane region" description="Helical" evidence="6">
    <location>
        <begin position="574"/>
        <end position="593"/>
    </location>
</feature>
<evidence type="ECO:0000313" key="8">
    <source>
        <dbReference type="EMBL" id="OSX62928.1"/>
    </source>
</evidence>
<dbReference type="OrthoDB" id="6770063at2759"/>
<feature type="domain" description="Major facilitator superfamily (MFS) profile" evidence="7">
    <location>
        <begin position="72"/>
        <end position="598"/>
    </location>
</feature>
<feature type="transmembrane region" description="Helical" evidence="6">
    <location>
        <begin position="379"/>
        <end position="407"/>
    </location>
</feature>
<dbReference type="PANTHER" id="PTHR23501">
    <property type="entry name" value="MAJOR FACILITATOR SUPERFAMILY"/>
    <property type="match status" value="1"/>
</dbReference>
<evidence type="ECO:0000313" key="9">
    <source>
        <dbReference type="Proteomes" id="UP000194127"/>
    </source>
</evidence>
<dbReference type="Proteomes" id="UP000194127">
    <property type="component" value="Unassembled WGS sequence"/>
</dbReference>
<evidence type="ECO:0000256" key="5">
    <source>
        <dbReference type="SAM" id="MobiDB-lite"/>
    </source>
</evidence>
<feature type="transmembrane region" description="Helical" evidence="6">
    <location>
        <begin position="109"/>
        <end position="129"/>
    </location>
</feature>
<feature type="region of interest" description="Disordered" evidence="5">
    <location>
        <begin position="16"/>
        <end position="44"/>
    </location>
</feature>
<dbReference type="PROSITE" id="PS50850">
    <property type="entry name" value="MFS"/>
    <property type="match status" value="1"/>
</dbReference>
<evidence type="ECO:0000256" key="6">
    <source>
        <dbReference type="SAM" id="Phobius"/>
    </source>
</evidence>
<dbReference type="Pfam" id="PF07690">
    <property type="entry name" value="MFS_1"/>
    <property type="match status" value="1"/>
</dbReference>
<dbReference type="STRING" id="670580.A0A1X6N2U0"/>
<dbReference type="InterPro" id="IPR020846">
    <property type="entry name" value="MFS_dom"/>
</dbReference>
<name>A0A1X6N2U0_9APHY</name>
<dbReference type="InterPro" id="IPR036259">
    <property type="entry name" value="MFS_trans_sf"/>
</dbReference>
<gene>
    <name evidence="8" type="ORF">POSPLADRAFT_1074291</name>
</gene>
<keyword evidence="9" id="KW-1185">Reference proteome</keyword>
<keyword evidence="4 6" id="KW-0472">Membrane</keyword>
<feature type="transmembrane region" description="Helical" evidence="6">
    <location>
        <begin position="489"/>
        <end position="514"/>
    </location>
</feature>
<dbReference type="EMBL" id="KZ110596">
    <property type="protein sequence ID" value="OSX62928.1"/>
    <property type="molecule type" value="Genomic_DNA"/>
</dbReference>
<feature type="transmembrane region" description="Helical" evidence="6">
    <location>
        <begin position="277"/>
        <end position="297"/>
    </location>
</feature>
<feature type="transmembrane region" description="Helical" evidence="6">
    <location>
        <begin position="199"/>
        <end position="226"/>
    </location>
</feature>
<dbReference type="Gene3D" id="1.20.1250.20">
    <property type="entry name" value="MFS general substrate transporter like domains"/>
    <property type="match status" value="1"/>
</dbReference>